<dbReference type="PANTHER" id="PTHR32552">
    <property type="entry name" value="FERRICHROME IRON RECEPTOR-RELATED"/>
    <property type="match status" value="1"/>
</dbReference>
<evidence type="ECO:0000313" key="20">
    <source>
        <dbReference type="Proteomes" id="UP000282957"/>
    </source>
</evidence>
<evidence type="ECO:0000256" key="6">
    <source>
        <dbReference type="ARBA" id="ARBA00022692"/>
    </source>
</evidence>
<name>A0A437MJH5_9PROT</name>
<dbReference type="InterPro" id="IPR036942">
    <property type="entry name" value="Beta-barrel_TonB_sf"/>
</dbReference>
<dbReference type="CDD" id="cd01347">
    <property type="entry name" value="ligand_gated_channel"/>
    <property type="match status" value="1"/>
</dbReference>
<feature type="chain" id="PRO_5019211576" evidence="16">
    <location>
        <begin position="30"/>
        <end position="723"/>
    </location>
</feature>
<evidence type="ECO:0000256" key="14">
    <source>
        <dbReference type="PROSITE-ProRule" id="PRU01360"/>
    </source>
</evidence>
<keyword evidence="6 14" id="KW-0812">Transmembrane</keyword>
<organism evidence="19 20">
    <name type="scientific">Rhodovarius crocodyli</name>
    <dbReference type="NCBI Taxonomy" id="1979269"/>
    <lineage>
        <taxon>Bacteria</taxon>
        <taxon>Pseudomonadati</taxon>
        <taxon>Pseudomonadota</taxon>
        <taxon>Alphaproteobacteria</taxon>
        <taxon>Acetobacterales</taxon>
        <taxon>Roseomonadaceae</taxon>
        <taxon>Rhodovarius</taxon>
    </lineage>
</organism>
<feature type="signal peptide" evidence="16">
    <location>
        <begin position="1"/>
        <end position="29"/>
    </location>
</feature>
<evidence type="ECO:0000256" key="2">
    <source>
        <dbReference type="ARBA" id="ARBA00009810"/>
    </source>
</evidence>
<evidence type="ECO:0000256" key="3">
    <source>
        <dbReference type="ARBA" id="ARBA00022448"/>
    </source>
</evidence>
<keyword evidence="5" id="KW-0410">Iron transport</keyword>
<evidence type="ECO:0000256" key="12">
    <source>
        <dbReference type="ARBA" id="ARBA00023170"/>
    </source>
</evidence>
<dbReference type="Gene3D" id="2.170.130.10">
    <property type="entry name" value="TonB-dependent receptor, plug domain"/>
    <property type="match status" value="1"/>
</dbReference>
<keyword evidence="13 14" id="KW-0998">Cell outer membrane</keyword>
<feature type="domain" description="TonB-dependent receptor-like beta-barrel" evidence="17">
    <location>
        <begin position="249"/>
        <end position="692"/>
    </location>
</feature>
<evidence type="ECO:0000256" key="11">
    <source>
        <dbReference type="ARBA" id="ARBA00023136"/>
    </source>
</evidence>
<dbReference type="Proteomes" id="UP000282957">
    <property type="component" value="Unassembled WGS sequence"/>
</dbReference>
<dbReference type="InterPro" id="IPR039426">
    <property type="entry name" value="TonB-dep_rcpt-like"/>
</dbReference>
<dbReference type="RefSeq" id="WP_127787030.1">
    <property type="nucleotide sequence ID" value="NZ_SACL01000002.1"/>
</dbReference>
<dbReference type="EMBL" id="SACL01000002">
    <property type="protein sequence ID" value="RVT97802.1"/>
    <property type="molecule type" value="Genomic_DNA"/>
</dbReference>
<evidence type="ECO:0000313" key="19">
    <source>
        <dbReference type="EMBL" id="RVT97802.1"/>
    </source>
</evidence>
<dbReference type="FunFam" id="2.40.170.20:FF:000005">
    <property type="entry name" value="TonB-dependent siderophore receptor"/>
    <property type="match status" value="1"/>
</dbReference>
<dbReference type="PANTHER" id="PTHR32552:SF68">
    <property type="entry name" value="FERRICHROME OUTER MEMBRANE TRANSPORTER_PHAGE RECEPTOR"/>
    <property type="match status" value="1"/>
</dbReference>
<keyword evidence="11 14" id="KW-0472">Membrane</keyword>
<sequence length="723" mass="79116">MLHPPSHDRARLVSLLALSLAMAAGAAHAQTTDAEPQATPLRVPEVQVQGARETATGPVAGISAERSMSGTKTDTPLILTPQNITVVTRQQMDLLNTRNLGEVLSYTAGGQGILSDFRGEYGTVRGFTPDTYLDGLRLPVPVTAHSWRVEPWGMERVELLRGANSGLYGQGNLGGIINSVSKTPYVGQTNEVAIQGGSFGRVQGMFDVGGSLTSDNSLMYRVNGLVRRSDTYVEGGRDNRVYLAPSLSWRPTGDTTITLLASYMRDDAGITGQWLPAFGTALYNPNGRIPRDRATGEPGWDRYHRTQYGVGARIEHRLSDAWTLRSNLRYTYHELDYASIYASGYSPATQQRTVGRVASYQNPTYRSFAIDNSAEGRFRTGPLEHVLLAGLDFRWTNLHSRTYAAAAGSLDVITPRYGYRPGTLPLTASTNQNLLQTGLYVQDQISWNRWHLTLTGRQDWADTGTTNNRTRTNSSQRDSAFTGRVGLLYAFDFGLSPYFSYATSFLPSVGSLSPARGGGAFRPVTGEQFEAGIKYQPPGQSSMYSATIFQLTQQNALTTDPLYTGYSIQTGEVRVRGLELEARLALTPNLNVLASWTAQDPEVTRSTTGNLGMRPAAIPAHTGALWADYTFRVNDELRITLGGGARYYGNTLGNGAPTATSPQFHVPSFTLFDAAVRAEWRNWRMTVNAQNIGDRLYTNACYSYSSCSYGAGRAVFATLGYRW</sequence>
<reference evidence="19 20" key="1">
    <citation type="submission" date="2019-01" db="EMBL/GenBank/DDBJ databases">
        <authorList>
            <person name="Chen W.-M."/>
        </authorList>
    </citation>
    <scope>NUCLEOTIDE SEQUENCE [LARGE SCALE GENOMIC DNA]</scope>
    <source>
        <strain evidence="19 20">CCP-6</strain>
    </source>
</reference>
<dbReference type="Pfam" id="PF00593">
    <property type="entry name" value="TonB_dep_Rec_b-barrel"/>
    <property type="match status" value="1"/>
</dbReference>
<evidence type="ECO:0000256" key="9">
    <source>
        <dbReference type="ARBA" id="ARBA00023065"/>
    </source>
</evidence>
<evidence type="ECO:0000256" key="15">
    <source>
        <dbReference type="RuleBase" id="RU003357"/>
    </source>
</evidence>
<dbReference type="GO" id="GO:0038023">
    <property type="term" value="F:signaling receptor activity"/>
    <property type="evidence" value="ECO:0007669"/>
    <property type="project" value="InterPro"/>
</dbReference>
<keyword evidence="10 15" id="KW-0798">TonB box</keyword>
<keyword evidence="4 14" id="KW-1134">Transmembrane beta strand</keyword>
<dbReference type="OrthoDB" id="9760333at2"/>
<keyword evidence="12 19" id="KW-0675">Receptor</keyword>
<evidence type="ECO:0000256" key="10">
    <source>
        <dbReference type="ARBA" id="ARBA00023077"/>
    </source>
</evidence>
<keyword evidence="20" id="KW-1185">Reference proteome</keyword>
<feature type="domain" description="TonB-dependent receptor plug" evidence="18">
    <location>
        <begin position="80"/>
        <end position="176"/>
    </location>
</feature>
<dbReference type="Pfam" id="PF07715">
    <property type="entry name" value="Plug"/>
    <property type="match status" value="1"/>
</dbReference>
<dbReference type="GO" id="GO:0015344">
    <property type="term" value="F:siderophore uptake transmembrane transporter activity"/>
    <property type="evidence" value="ECO:0007669"/>
    <property type="project" value="TreeGrafter"/>
</dbReference>
<evidence type="ECO:0000256" key="16">
    <source>
        <dbReference type="SAM" id="SignalP"/>
    </source>
</evidence>
<dbReference type="GO" id="GO:0009279">
    <property type="term" value="C:cell outer membrane"/>
    <property type="evidence" value="ECO:0007669"/>
    <property type="project" value="UniProtKB-SubCell"/>
</dbReference>
<dbReference type="PROSITE" id="PS52016">
    <property type="entry name" value="TONB_DEPENDENT_REC_3"/>
    <property type="match status" value="1"/>
</dbReference>
<comment type="similarity">
    <text evidence="2 14 15">Belongs to the TonB-dependent receptor family.</text>
</comment>
<dbReference type="InterPro" id="IPR000531">
    <property type="entry name" value="Beta-barrel_TonB"/>
</dbReference>
<evidence type="ECO:0000256" key="8">
    <source>
        <dbReference type="ARBA" id="ARBA00023004"/>
    </source>
</evidence>
<evidence type="ECO:0000259" key="18">
    <source>
        <dbReference type="Pfam" id="PF07715"/>
    </source>
</evidence>
<dbReference type="GO" id="GO:0015891">
    <property type="term" value="P:siderophore transport"/>
    <property type="evidence" value="ECO:0007669"/>
    <property type="project" value="InterPro"/>
</dbReference>
<dbReference type="InterPro" id="IPR037066">
    <property type="entry name" value="Plug_dom_sf"/>
</dbReference>
<dbReference type="AlphaFoldDB" id="A0A437MJH5"/>
<evidence type="ECO:0000259" key="17">
    <source>
        <dbReference type="Pfam" id="PF00593"/>
    </source>
</evidence>
<keyword evidence="8" id="KW-0408">Iron</keyword>
<dbReference type="Gene3D" id="2.40.170.20">
    <property type="entry name" value="TonB-dependent receptor, beta-barrel domain"/>
    <property type="match status" value="1"/>
</dbReference>
<comment type="caution">
    <text evidence="19">The sequence shown here is derived from an EMBL/GenBank/DDBJ whole genome shotgun (WGS) entry which is preliminary data.</text>
</comment>
<evidence type="ECO:0000256" key="13">
    <source>
        <dbReference type="ARBA" id="ARBA00023237"/>
    </source>
</evidence>
<dbReference type="InterPro" id="IPR012910">
    <property type="entry name" value="Plug_dom"/>
</dbReference>
<dbReference type="SUPFAM" id="SSF56935">
    <property type="entry name" value="Porins"/>
    <property type="match status" value="1"/>
</dbReference>
<dbReference type="InterPro" id="IPR010105">
    <property type="entry name" value="TonB_sidphr_rcpt"/>
</dbReference>
<keyword evidence="7 16" id="KW-0732">Signal</keyword>
<evidence type="ECO:0000256" key="5">
    <source>
        <dbReference type="ARBA" id="ARBA00022496"/>
    </source>
</evidence>
<gene>
    <name evidence="19" type="ORF">EOD42_08360</name>
</gene>
<accession>A0A437MJH5</accession>
<evidence type="ECO:0000256" key="4">
    <source>
        <dbReference type="ARBA" id="ARBA00022452"/>
    </source>
</evidence>
<comment type="subcellular location">
    <subcellularLocation>
        <location evidence="1 14">Cell outer membrane</location>
        <topology evidence="1 14">Multi-pass membrane protein</topology>
    </subcellularLocation>
</comment>
<proteinExistence type="inferred from homology"/>
<keyword evidence="3 14" id="KW-0813">Transport</keyword>
<evidence type="ECO:0000256" key="1">
    <source>
        <dbReference type="ARBA" id="ARBA00004571"/>
    </source>
</evidence>
<evidence type="ECO:0000256" key="7">
    <source>
        <dbReference type="ARBA" id="ARBA00022729"/>
    </source>
</evidence>
<keyword evidence="9" id="KW-0406">Ion transport</keyword>
<protein>
    <submittedName>
        <fullName evidence="19">TonB-dependent siderophore receptor</fullName>
    </submittedName>
</protein>
<dbReference type="NCBIfam" id="TIGR01783">
    <property type="entry name" value="TonB-siderophor"/>
    <property type="match status" value="1"/>
</dbReference>